<protein>
    <submittedName>
        <fullName evidence="2">Uncharacterized protein</fullName>
    </submittedName>
</protein>
<reference evidence="2" key="1">
    <citation type="submission" date="2021-02" db="EMBL/GenBank/DDBJ databases">
        <authorList>
            <person name="Dougan E. K."/>
            <person name="Rhodes N."/>
            <person name="Thang M."/>
            <person name="Chan C."/>
        </authorList>
    </citation>
    <scope>NUCLEOTIDE SEQUENCE</scope>
</reference>
<comment type="similarity">
    <text evidence="1">Belongs to the enoyl-CoA hydratase/isomerase family.</text>
</comment>
<keyword evidence="3" id="KW-1185">Reference proteome</keyword>
<gene>
    <name evidence="2" type="ORF">SNEC2469_LOCUS1333</name>
</gene>
<dbReference type="PANTHER" id="PTHR42964:SF1">
    <property type="entry name" value="POLYKETIDE BIOSYNTHESIS ENOYL-COA HYDRATASE PKSH-RELATED"/>
    <property type="match status" value="1"/>
</dbReference>
<name>A0A812JA73_9DINO</name>
<dbReference type="Proteomes" id="UP000601435">
    <property type="component" value="Unassembled WGS sequence"/>
</dbReference>
<dbReference type="InterPro" id="IPR001753">
    <property type="entry name" value="Enoyl-CoA_hydra/iso"/>
</dbReference>
<dbReference type="PANTHER" id="PTHR42964">
    <property type="entry name" value="ENOYL-COA HYDRATASE"/>
    <property type="match status" value="1"/>
</dbReference>
<dbReference type="OrthoDB" id="410701at2759"/>
<dbReference type="InterPro" id="IPR029045">
    <property type="entry name" value="ClpP/crotonase-like_dom_sf"/>
</dbReference>
<dbReference type="InterPro" id="IPR051683">
    <property type="entry name" value="Enoyl-CoA_Hydratase/Isomerase"/>
</dbReference>
<accession>A0A812JA73</accession>
<dbReference type="SUPFAM" id="SSF52096">
    <property type="entry name" value="ClpP/crotonase"/>
    <property type="match status" value="1"/>
</dbReference>
<proteinExistence type="inferred from homology"/>
<evidence type="ECO:0000256" key="1">
    <source>
        <dbReference type="ARBA" id="ARBA00005254"/>
    </source>
</evidence>
<comment type="caution">
    <text evidence="2">The sequence shown here is derived from an EMBL/GenBank/DDBJ whole genome shotgun (WGS) entry which is preliminary data.</text>
</comment>
<dbReference type="Gene3D" id="3.90.226.10">
    <property type="entry name" value="2-enoyl-CoA Hydratase, Chain A, domain 1"/>
    <property type="match status" value="1"/>
</dbReference>
<dbReference type="Pfam" id="PF00378">
    <property type="entry name" value="ECH_1"/>
    <property type="match status" value="1"/>
</dbReference>
<dbReference type="EMBL" id="CAJNJA010005675">
    <property type="protein sequence ID" value="CAE7195850.1"/>
    <property type="molecule type" value="Genomic_DNA"/>
</dbReference>
<evidence type="ECO:0000313" key="3">
    <source>
        <dbReference type="Proteomes" id="UP000601435"/>
    </source>
</evidence>
<sequence>MTLEVPSVQSKEAWNSFLQLFSLADGIVILRISDDAEHDQEGYVAKSPLLGEVYEIVQSRPMFIVCVCKGPVRASLMTFPAISQLVLATTGASFGLPKYRHDLHPITPIALKKRMMEKAVRRLQLVGDPIDANEAQRLGLVDFIGDEAEVENEICRLVYRNCSPSSQYFMYKSDLVKAMRAKEEA</sequence>
<evidence type="ECO:0000313" key="2">
    <source>
        <dbReference type="EMBL" id="CAE7195850.1"/>
    </source>
</evidence>
<dbReference type="AlphaFoldDB" id="A0A812JA73"/>
<organism evidence="2 3">
    <name type="scientific">Symbiodinium necroappetens</name>
    <dbReference type="NCBI Taxonomy" id="1628268"/>
    <lineage>
        <taxon>Eukaryota</taxon>
        <taxon>Sar</taxon>
        <taxon>Alveolata</taxon>
        <taxon>Dinophyceae</taxon>
        <taxon>Suessiales</taxon>
        <taxon>Symbiodiniaceae</taxon>
        <taxon>Symbiodinium</taxon>
    </lineage>
</organism>